<keyword evidence="7" id="KW-0998">Cell outer membrane</keyword>
<evidence type="ECO:0000256" key="8">
    <source>
        <dbReference type="SAM" id="Coils"/>
    </source>
</evidence>
<keyword evidence="10" id="KW-1185">Reference proteome</keyword>
<keyword evidence="8" id="KW-0175">Coiled coil</keyword>
<dbReference type="PANTHER" id="PTHR30026:SF20">
    <property type="entry name" value="OUTER MEMBRANE PROTEIN TOLC"/>
    <property type="match status" value="1"/>
</dbReference>
<accession>A0A916JF26</accession>
<keyword evidence="4" id="KW-1134">Transmembrane beta strand</keyword>
<evidence type="ECO:0008006" key="11">
    <source>
        <dbReference type="Google" id="ProtNLM"/>
    </source>
</evidence>
<feature type="coiled-coil region" evidence="8">
    <location>
        <begin position="212"/>
        <end position="239"/>
    </location>
</feature>
<sequence>MNYGYKILIVPFICFFAQEAWSQQSALLETYVYEGLQNNLSLKQESLEIRKATEAIRQAKALFYPSVTFAPTYSYAAGGRRLSFPVGDLLNPAYKTLNELTGSNQFPTNIENVNELLAPTNFHDTKISFKLSVYNPEIKYNYLIQKSLLSAQEAKRKVIENELRYNIETAYYQYLQSVEAIRIYENGLKVLHELVSLNKKLVANHTATRDILFSSEYEVSKLKQQLVEAEKNNEVAKAYFNFLLNRNLTDPILADTLLLTRGPAEGSLTNLTQLADHALANRQELKQLDQSIEASRQAVLLQERAAYWPSLFIGGNAGFQGYGYTFKGQEYAIVQAGMTWDIFKGYERKSKIQQAKIQTELLKTKQTEVEKQIELQATQAYYDFAAGMEAQQVAESGVLNAGQYFKIVDSRYRNGNLLLIEYIKARNDVLTAQLQLSVTRYETFVKKAMLNKIVAEP</sequence>
<dbReference type="PANTHER" id="PTHR30026">
    <property type="entry name" value="OUTER MEMBRANE PROTEIN TOLC"/>
    <property type="match status" value="1"/>
</dbReference>
<name>A0A916JF26_9BACT</name>
<evidence type="ECO:0000256" key="5">
    <source>
        <dbReference type="ARBA" id="ARBA00022692"/>
    </source>
</evidence>
<dbReference type="SUPFAM" id="SSF56954">
    <property type="entry name" value="Outer membrane efflux proteins (OEP)"/>
    <property type="match status" value="1"/>
</dbReference>
<dbReference type="Pfam" id="PF02321">
    <property type="entry name" value="OEP"/>
    <property type="match status" value="1"/>
</dbReference>
<gene>
    <name evidence="9" type="ORF">DYBT9275_04026</name>
</gene>
<dbReference type="GO" id="GO:0015562">
    <property type="term" value="F:efflux transmembrane transporter activity"/>
    <property type="evidence" value="ECO:0007669"/>
    <property type="project" value="InterPro"/>
</dbReference>
<evidence type="ECO:0000313" key="9">
    <source>
        <dbReference type="EMBL" id="CAG5007349.1"/>
    </source>
</evidence>
<proteinExistence type="inferred from homology"/>
<comment type="caution">
    <text evidence="9">The sequence shown here is derived from an EMBL/GenBank/DDBJ whole genome shotgun (WGS) entry which is preliminary data.</text>
</comment>
<evidence type="ECO:0000256" key="2">
    <source>
        <dbReference type="ARBA" id="ARBA00007613"/>
    </source>
</evidence>
<dbReference type="GO" id="GO:1990281">
    <property type="term" value="C:efflux pump complex"/>
    <property type="evidence" value="ECO:0007669"/>
    <property type="project" value="TreeGrafter"/>
</dbReference>
<dbReference type="GO" id="GO:0009279">
    <property type="term" value="C:cell outer membrane"/>
    <property type="evidence" value="ECO:0007669"/>
    <property type="project" value="UniProtKB-SubCell"/>
</dbReference>
<evidence type="ECO:0000256" key="1">
    <source>
        <dbReference type="ARBA" id="ARBA00004442"/>
    </source>
</evidence>
<keyword evidence="5" id="KW-0812">Transmembrane</keyword>
<evidence type="ECO:0000256" key="4">
    <source>
        <dbReference type="ARBA" id="ARBA00022452"/>
    </source>
</evidence>
<dbReference type="InterPro" id="IPR051906">
    <property type="entry name" value="TolC-like"/>
</dbReference>
<protein>
    <recommendedName>
        <fullName evidence="11">Outer membrane protein TolC</fullName>
    </recommendedName>
</protein>
<evidence type="ECO:0000256" key="6">
    <source>
        <dbReference type="ARBA" id="ARBA00023136"/>
    </source>
</evidence>
<dbReference type="GO" id="GO:0015288">
    <property type="term" value="F:porin activity"/>
    <property type="evidence" value="ECO:0007669"/>
    <property type="project" value="TreeGrafter"/>
</dbReference>
<dbReference type="Gene3D" id="1.20.1600.10">
    <property type="entry name" value="Outer membrane efflux proteins (OEP)"/>
    <property type="match status" value="1"/>
</dbReference>
<reference evidence="9" key="1">
    <citation type="submission" date="2021-04" db="EMBL/GenBank/DDBJ databases">
        <authorList>
            <person name="Rodrigo-Torres L."/>
            <person name="Arahal R. D."/>
            <person name="Lucena T."/>
        </authorList>
    </citation>
    <scope>NUCLEOTIDE SEQUENCE</scope>
    <source>
        <strain evidence="9">CECT 9275</strain>
    </source>
</reference>
<evidence type="ECO:0000256" key="3">
    <source>
        <dbReference type="ARBA" id="ARBA00022448"/>
    </source>
</evidence>
<dbReference type="InterPro" id="IPR003423">
    <property type="entry name" value="OMP_efflux"/>
</dbReference>
<dbReference type="AlphaFoldDB" id="A0A916JF26"/>
<keyword evidence="3" id="KW-0813">Transport</keyword>
<dbReference type="EMBL" id="CAJRAF010000002">
    <property type="protein sequence ID" value="CAG5007349.1"/>
    <property type="molecule type" value="Genomic_DNA"/>
</dbReference>
<comment type="similarity">
    <text evidence="2">Belongs to the outer membrane factor (OMF) (TC 1.B.17) family.</text>
</comment>
<keyword evidence="6" id="KW-0472">Membrane</keyword>
<evidence type="ECO:0000313" key="10">
    <source>
        <dbReference type="Proteomes" id="UP000680038"/>
    </source>
</evidence>
<dbReference type="Proteomes" id="UP000680038">
    <property type="component" value="Unassembled WGS sequence"/>
</dbReference>
<dbReference type="RefSeq" id="WP_215240444.1">
    <property type="nucleotide sequence ID" value="NZ_CAJRAF010000002.1"/>
</dbReference>
<organism evidence="9 10">
    <name type="scientific">Dyadobacter helix</name>
    <dbReference type="NCBI Taxonomy" id="2822344"/>
    <lineage>
        <taxon>Bacteria</taxon>
        <taxon>Pseudomonadati</taxon>
        <taxon>Bacteroidota</taxon>
        <taxon>Cytophagia</taxon>
        <taxon>Cytophagales</taxon>
        <taxon>Spirosomataceae</taxon>
        <taxon>Dyadobacter</taxon>
    </lineage>
</organism>
<comment type="subcellular location">
    <subcellularLocation>
        <location evidence="1">Cell outer membrane</location>
    </subcellularLocation>
</comment>
<evidence type="ECO:0000256" key="7">
    <source>
        <dbReference type="ARBA" id="ARBA00023237"/>
    </source>
</evidence>